<dbReference type="AlphaFoldDB" id="A0A9P3Q287"/>
<keyword evidence="1" id="KW-1133">Transmembrane helix</keyword>
<keyword evidence="1" id="KW-0472">Membrane</keyword>
<comment type="caution">
    <text evidence="3">The sequence shown here is derived from an EMBL/GenBank/DDBJ whole genome shotgun (WGS) entry which is preliminary data.</text>
</comment>
<dbReference type="RefSeq" id="WP_238304799.1">
    <property type="nucleotide sequence ID" value="NZ_BRXE01000001.1"/>
</dbReference>
<evidence type="ECO:0000313" key="3">
    <source>
        <dbReference type="EMBL" id="GLD29548.1"/>
    </source>
</evidence>
<organism evidence="3 4">
    <name type="scientific">Mycobacterium kiyosense</name>
    <dbReference type="NCBI Taxonomy" id="2871094"/>
    <lineage>
        <taxon>Bacteria</taxon>
        <taxon>Bacillati</taxon>
        <taxon>Actinomycetota</taxon>
        <taxon>Actinomycetes</taxon>
        <taxon>Mycobacteriales</taxon>
        <taxon>Mycobacteriaceae</taxon>
        <taxon>Mycobacterium</taxon>
    </lineage>
</organism>
<name>A0A9P3Q287_9MYCO</name>
<proteinExistence type="predicted"/>
<evidence type="ECO:0000256" key="1">
    <source>
        <dbReference type="SAM" id="Phobius"/>
    </source>
</evidence>
<sequence>MRPNSRLIGVWSAAAFFVIWAVGYLGFAHWVPPLAPSLTAPQVAQLFHESSVPIRVGMVLMSLGAVLYLPWTVTLSTLIKEIEGKSFFWAATQLAAGIVSMLTFMLPAFAWAAAAFRPERNPEITQALSDLGWLLFITPIAPFMVQYIILGIAILKDSRPRPAFPRWAAYLQFWVSLSFIPAVIAFFAKSGPFAWNGLLVWWIPLTSFTGWFVLMIVLARRAVLMPEAAAAQYGAPAGLRS</sequence>
<reference evidence="3" key="1">
    <citation type="submission" date="2022-08" db="EMBL/GenBank/DDBJ databases">
        <title>Mycobacterium kiyosense sp. nov., scotochromogenic slow-glowing species isolated from respiratory specimens.</title>
        <authorList>
            <person name="Fukano H."/>
            <person name="Kazumi Y."/>
            <person name="Sakagami N."/>
            <person name="Ato M."/>
            <person name="Mitarai S."/>
            <person name="Hoshino Y."/>
        </authorList>
    </citation>
    <scope>NUCLEOTIDE SEQUENCE</scope>
    <source>
        <strain evidence="3">1413</strain>
        <strain evidence="2">SRL2020-028</strain>
    </source>
</reference>
<evidence type="ECO:0000313" key="4">
    <source>
        <dbReference type="Proteomes" id="UP001064782"/>
    </source>
</evidence>
<protein>
    <recommendedName>
        <fullName evidence="5">DUF4386 domain-containing protein</fullName>
    </recommendedName>
</protein>
<feature type="transmembrane region" description="Helical" evidence="1">
    <location>
        <begin position="133"/>
        <end position="155"/>
    </location>
</feature>
<dbReference type="Proteomes" id="UP001165663">
    <property type="component" value="Unassembled WGS sequence"/>
</dbReference>
<feature type="transmembrane region" description="Helical" evidence="1">
    <location>
        <begin position="199"/>
        <end position="219"/>
    </location>
</feature>
<feature type="transmembrane region" description="Helical" evidence="1">
    <location>
        <begin position="167"/>
        <end position="187"/>
    </location>
</feature>
<gene>
    <name evidence="3" type="ORF">Mkiyose1413_14310</name>
    <name evidence="2" type="ORF">SRL2020028_03390</name>
</gene>
<dbReference type="Proteomes" id="UP001064782">
    <property type="component" value="Unassembled WGS sequence"/>
</dbReference>
<keyword evidence="4" id="KW-1185">Reference proteome</keyword>
<dbReference type="GeneID" id="83627415"/>
<keyword evidence="1" id="KW-0812">Transmembrane</keyword>
<feature type="transmembrane region" description="Helical" evidence="1">
    <location>
        <begin position="52"/>
        <end position="75"/>
    </location>
</feature>
<evidence type="ECO:0000313" key="2">
    <source>
        <dbReference type="EMBL" id="GLB81083.1"/>
    </source>
</evidence>
<feature type="transmembrane region" description="Helical" evidence="1">
    <location>
        <begin position="87"/>
        <end position="113"/>
    </location>
</feature>
<dbReference type="EMBL" id="BRZI01000006">
    <property type="protein sequence ID" value="GLD29548.1"/>
    <property type="molecule type" value="Genomic_DNA"/>
</dbReference>
<accession>A0A9P3Q287</accession>
<evidence type="ECO:0008006" key="5">
    <source>
        <dbReference type="Google" id="ProtNLM"/>
    </source>
</evidence>
<feature type="transmembrane region" description="Helical" evidence="1">
    <location>
        <begin position="7"/>
        <end position="32"/>
    </location>
</feature>
<dbReference type="EMBL" id="BRXE01000001">
    <property type="protein sequence ID" value="GLB81083.1"/>
    <property type="molecule type" value="Genomic_DNA"/>
</dbReference>